<dbReference type="GO" id="GO:0043248">
    <property type="term" value="P:proteasome assembly"/>
    <property type="evidence" value="ECO:0007669"/>
    <property type="project" value="InterPro"/>
</dbReference>
<sequence length="147" mass="16108">MANSTIALSQSELDVVRPIELSFALPRSYGTRIYLRLTIRAKFILLFLTTAQDGDSVAASLGSFVFALPDHLNPGQSISTPLYIDKPSLDFSSRLAKFLARKYGKAVYVGNSISFASTGMGGTVEEELEGFKKVVDVVTHHLNHEQK</sequence>
<dbReference type="Proteomes" id="UP000030854">
    <property type="component" value="Unassembled WGS sequence"/>
</dbReference>
<dbReference type="OMA" id="VYVGCSI"/>
<dbReference type="EMBL" id="JNVN01001117">
    <property type="protein sequence ID" value="KHJ33986.1"/>
    <property type="molecule type" value="Genomic_DNA"/>
</dbReference>
<evidence type="ECO:0000313" key="1">
    <source>
        <dbReference type="EMBL" id="KHJ33986.1"/>
    </source>
</evidence>
<name>A0A0B1PAI9_UNCNE</name>
<comment type="caution">
    <text evidence="1">The sequence shown here is derived from an EMBL/GenBank/DDBJ whole genome shotgun (WGS) entry which is preliminary data.</text>
</comment>
<dbReference type="Gene3D" id="3.30.230.100">
    <property type="match status" value="1"/>
</dbReference>
<gene>
    <name evidence="1" type="ORF">EV44_g6081</name>
</gene>
<evidence type="ECO:0008006" key="3">
    <source>
        <dbReference type="Google" id="ProtNLM"/>
    </source>
</evidence>
<reference evidence="1 2" key="1">
    <citation type="journal article" date="2014" name="BMC Genomics">
        <title>Adaptive genomic structural variation in the grape powdery mildew pathogen, Erysiphe necator.</title>
        <authorList>
            <person name="Jones L."/>
            <person name="Riaz S."/>
            <person name="Morales-Cruz A."/>
            <person name="Amrine K.C."/>
            <person name="McGuire B."/>
            <person name="Gubler W.D."/>
            <person name="Walker M.A."/>
            <person name="Cantu D."/>
        </authorList>
    </citation>
    <scope>NUCLEOTIDE SEQUENCE [LARGE SCALE GENOMIC DNA]</scope>
    <source>
        <strain evidence="2">c</strain>
    </source>
</reference>
<dbReference type="HOGENOM" id="CLU_108992_0_0_1"/>
<dbReference type="AlphaFoldDB" id="A0A0B1PAI9"/>
<organism evidence="1 2">
    <name type="scientific">Uncinula necator</name>
    <name type="common">Grape powdery mildew</name>
    <dbReference type="NCBI Taxonomy" id="52586"/>
    <lineage>
        <taxon>Eukaryota</taxon>
        <taxon>Fungi</taxon>
        <taxon>Dikarya</taxon>
        <taxon>Ascomycota</taxon>
        <taxon>Pezizomycotina</taxon>
        <taxon>Leotiomycetes</taxon>
        <taxon>Erysiphales</taxon>
        <taxon>Erysiphaceae</taxon>
        <taxon>Erysiphe</taxon>
    </lineage>
</organism>
<dbReference type="InterPro" id="IPR032157">
    <property type="entry name" value="PAC4"/>
</dbReference>
<accession>A0A0B1PAI9</accession>
<evidence type="ECO:0000313" key="2">
    <source>
        <dbReference type="Proteomes" id="UP000030854"/>
    </source>
</evidence>
<dbReference type="Pfam" id="PF16093">
    <property type="entry name" value="PAC4"/>
    <property type="match status" value="1"/>
</dbReference>
<protein>
    <recommendedName>
        <fullName evidence="3">20s proteasome chaperone domain-containing protein</fullName>
    </recommendedName>
</protein>
<keyword evidence="2" id="KW-1185">Reference proteome</keyword>
<proteinExistence type="predicted"/>